<evidence type="ECO:0000313" key="4">
    <source>
        <dbReference type="EMBL" id="RJE19987.1"/>
    </source>
</evidence>
<dbReference type="GO" id="GO:0016787">
    <property type="term" value="F:hydrolase activity"/>
    <property type="evidence" value="ECO:0007669"/>
    <property type="project" value="UniProtKB-KW"/>
</dbReference>
<protein>
    <submittedName>
        <fullName evidence="4">General amidase-B</fullName>
    </submittedName>
</protein>
<dbReference type="PANTHER" id="PTHR46072">
    <property type="entry name" value="AMIDASE-RELATED-RELATED"/>
    <property type="match status" value="1"/>
</dbReference>
<dbReference type="AlphaFoldDB" id="A0A3A2ZF83"/>
<dbReference type="InterPro" id="IPR036928">
    <property type="entry name" value="AS_sf"/>
</dbReference>
<keyword evidence="2" id="KW-0378">Hydrolase</keyword>
<evidence type="ECO:0000313" key="5">
    <source>
        <dbReference type="Proteomes" id="UP000266188"/>
    </source>
</evidence>
<comment type="caution">
    <text evidence="4">The sequence shown here is derived from an EMBL/GenBank/DDBJ whole genome shotgun (WGS) entry which is preliminary data.</text>
</comment>
<organism evidence="4 5">
    <name type="scientific">Aspergillus sclerotialis</name>
    <dbReference type="NCBI Taxonomy" id="2070753"/>
    <lineage>
        <taxon>Eukaryota</taxon>
        <taxon>Fungi</taxon>
        <taxon>Dikarya</taxon>
        <taxon>Ascomycota</taxon>
        <taxon>Pezizomycotina</taxon>
        <taxon>Eurotiomycetes</taxon>
        <taxon>Eurotiomycetidae</taxon>
        <taxon>Eurotiales</taxon>
        <taxon>Aspergillaceae</taxon>
        <taxon>Aspergillus</taxon>
        <taxon>Aspergillus subgen. Polypaecilum</taxon>
    </lineage>
</organism>
<name>A0A3A2ZF83_9EURO</name>
<keyword evidence="5" id="KW-1185">Reference proteome</keyword>
<evidence type="ECO:0000256" key="2">
    <source>
        <dbReference type="ARBA" id="ARBA00022801"/>
    </source>
</evidence>
<accession>A0A3A2ZF83</accession>
<evidence type="ECO:0000256" key="1">
    <source>
        <dbReference type="ARBA" id="ARBA00009199"/>
    </source>
</evidence>
<dbReference type="OrthoDB" id="6428749at2759"/>
<dbReference type="SUPFAM" id="SSF75304">
    <property type="entry name" value="Amidase signature (AS) enzymes"/>
    <property type="match status" value="1"/>
</dbReference>
<sequence>MVNETTSQTPSWREFVAEKRRQCQQKILREWTLSEDLLRIPSRLLKYDLPRRSGLLSNLELDITDNHTATQLLAKLASGQVSSLAVTTAFCKRAAVAQQLTSCLTETCLPQALNRAQYLDEYLSHEEKPIALLHGLPVSLKDSFCIKGLQPTTADSENNIFGRTLNPHNTSLTAGGSSGGEGALVAFRGYISGVGTDIAG</sequence>
<gene>
    <name evidence="4" type="ORF">PHISCL_07685</name>
</gene>
<dbReference type="EMBL" id="MVGC01000350">
    <property type="protein sequence ID" value="RJE19987.1"/>
    <property type="molecule type" value="Genomic_DNA"/>
</dbReference>
<reference evidence="5" key="1">
    <citation type="submission" date="2017-02" db="EMBL/GenBank/DDBJ databases">
        <authorList>
            <person name="Tafer H."/>
            <person name="Lopandic K."/>
        </authorList>
    </citation>
    <scope>NUCLEOTIDE SEQUENCE [LARGE SCALE GENOMIC DNA]</scope>
    <source>
        <strain evidence="5">CBS 366.77</strain>
    </source>
</reference>
<proteinExistence type="inferred from homology"/>
<dbReference type="Gene3D" id="3.90.1300.10">
    <property type="entry name" value="Amidase signature (AS) domain"/>
    <property type="match status" value="2"/>
</dbReference>
<feature type="domain" description="Amidase" evidence="3">
    <location>
        <begin position="154"/>
        <end position="200"/>
    </location>
</feature>
<comment type="similarity">
    <text evidence="1">Belongs to the amidase family.</text>
</comment>
<evidence type="ECO:0000259" key="3">
    <source>
        <dbReference type="Pfam" id="PF01425"/>
    </source>
</evidence>
<dbReference type="InterPro" id="IPR023631">
    <property type="entry name" value="Amidase_dom"/>
</dbReference>
<dbReference type="STRING" id="2070753.A0A3A2ZF83"/>
<dbReference type="Pfam" id="PF01425">
    <property type="entry name" value="Amidase"/>
    <property type="match status" value="1"/>
</dbReference>
<dbReference type="PANTHER" id="PTHR46072:SF3">
    <property type="entry name" value="AMIDASE"/>
    <property type="match status" value="1"/>
</dbReference>
<dbReference type="Proteomes" id="UP000266188">
    <property type="component" value="Unassembled WGS sequence"/>
</dbReference>